<evidence type="ECO:0000313" key="4">
    <source>
        <dbReference type="Proteomes" id="UP001210720"/>
    </source>
</evidence>
<name>A0ABT4XVF1_9RHOB</name>
<feature type="transmembrane region" description="Helical" evidence="1">
    <location>
        <begin position="242"/>
        <end position="264"/>
    </location>
</feature>
<gene>
    <name evidence="3" type="ORF">PFY00_14525</name>
</gene>
<keyword evidence="1" id="KW-1133">Transmembrane helix</keyword>
<feature type="transmembrane region" description="Helical" evidence="1">
    <location>
        <begin position="395"/>
        <end position="417"/>
    </location>
</feature>
<accession>A0ABT4XVF1</accession>
<dbReference type="RefSeq" id="WP_271433303.1">
    <property type="nucleotide sequence ID" value="NZ_JAQIOY010000006.1"/>
</dbReference>
<keyword evidence="1" id="KW-0812">Transmembrane</keyword>
<proteinExistence type="predicted"/>
<evidence type="ECO:0000256" key="1">
    <source>
        <dbReference type="SAM" id="Phobius"/>
    </source>
</evidence>
<keyword evidence="1" id="KW-0472">Membrane</keyword>
<comment type="caution">
    <text evidence="3">The sequence shown here is derived from an EMBL/GenBank/DDBJ whole genome shotgun (WGS) entry which is preliminary data.</text>
</comment>
<dbReference type="Proteomes" id="UP001210720">
    <property type="component" value="Unassembled WGS sequence"/>
</dbReference>
<organism evidence="3 4">
    <name type="scientific">Thalassococcus lentus</name>
    <dbReference type="NCBI Taxonomy" id="1210524"/>
    <lineage>
        <taxon>Bacteria</taxon>
        <taxon>Pseudomonadati</taxon>
        <taxon>Pseudomonadota</taxon>
        <taxon>Alphaproteobacteria</taxon>
        <taxon>Rhodobacterales</taxon>
        <taxon>Roseobacteraceae</taxon>
        <taxon>Thalassococcus</taxon>
    </lineage>
</organism>
<dbReference type="Pfam" id="PF13785">
    <property type="entry name" value="DUF4178"/>
    <property type="match status" value="1"/>
</dbReference>
<dbReference type="EMBL" id="JAQIOY010000006">
    <property type="protein sequence ID" value="MDA7425946.1"/>
    <property type="molecule type" value="Genomic_DNA"/>
</dbReference>
<feature type="domain" description="DUF4178" evidence="2">
    <location>
        <begin position="63"/>
        <end position="202"/>
    </location>
</feature>
<evidence type="ECO:0000259" key="2">
    <source>
        <dbReference type="Pfam" id="PF13785"/>
    </source>
</evidence>
<keyword evidence="4" id="KW-1185">Reference proteome</keyword>
<protein>
    <submittedName>
        <fullName evidence="3">DUF4178 domain-containing protein</fullName>
    </submittedName>
</protein>
<evidence type="ECO:0000313" key="3">
    <source>
        <dbReference type="EMBL" id="MDA7425946.1"/>
    </source>
</evidence>
<reference evidence="3 4" key="1">
    <citation type="submission" date="2023-01" db="EMBL/GenBank/DDBJ databases">
        <title>Thalassococcus onchidii sp. nov., isolated from a marine invertebrate from the South China Sea.</title>
        <authorList>
            <person name="Xu S."/>
            <person name="Liu Z."/>
            <person name="Xu Y."/>
        </authorList>
    </citation>
    <scope>NUCLEOTIDE SEQUENCE [LARGE SCALE GENOMIC DNA]</scope>
    <source>
        <strain evidence="3 4">KCTC 32084</strain>
    </source>
</reference>
<sequence length="431" mass="47469">MSRAPTLGAIDCTACGAGLDILGGGRVTTHICPYCGTELDALDGYKALRKFSNVERPDTPFALGSHGTLHDVQWTVVGILAHRETWAGKSWEWVDHQLYSATHGYAWLTLEDGHLTFARRVRGVRSNLWIGTRWVETAETPPKVSMNGESFKYLQTSTSSVIFAEGEFTWSPSKGEQTTSVSAISDGAMLDFAQTGQEREIHRITYLDGPETLAAFGLDPEALSPRGVHAVQPYKGWSETRFLTRASLTFAAVALVLAVLLSFWPGRTVLDPVTVGFSQLPRDVSIEITDPKRRLAGIYLSSNVSNSWAYVDLELYDPNDELLFEAGRTMEYYFGTDADGSWTEGNRSASLYFLPTVPGTYTLTLSAVEQGTWGSGGRDASRVEVSARTGMASGWYLYLLAIGFALFAALFGAGRFIHNRRRWAHSDWSDD</sequence>
<dbReference type="InterPro" id="IPR025235">
    <property type="entry name" value="DUF4178"/>
</dbReference>